<dbReference type="STRING" id="1237149.C900_00393"/>
<evidence type="ECO:0000256" key="6">
    <source>
        <dbReference type="SAM" id="Coils"/>
    </source>
</evidence>
<evidence type="ECO:0000256" key="1">
    <source>
        <dbReference type="ARBA" id="ARBA00010641"/>
    </source>
</evidence>
<protein>
    <submittedName>
        <fullName evidence="9">DNA-directed RNA polymerase specialized sigma subunit</fullName>
    </submittedName>
</protein>
<gene>
    <name evidence="9" type="ORF">C900_00393</name>
</gene>
<evidence type="ECO:0000259" key="8">
    <source>
        <dbReference type="Pfam" id="PF08281"/>
    </source>
</evidence>
<dbReference type="RefSeq" id="WP_009583310.1">
    <property type="nucleotide sequence ID" value="NZ_AMZN01000115.1"/>
</dbReference>
<dbReference type="InterPro" id="IPR013324">
    <property type="entry name" value="RNA_pol_sigma_r3/r4-like"/>
</dbReference>
<dbReference type="NCBIfam" id="TIGR02937">
    <property type="entry name" value="sigma70-ECF"/>
    <property type="match status" value="1"/>
</dbReference>
<dbReference type="AlphaFoldDB" id="L8JHX9"/>
<evidence type="ECO:0000259" key="7">
    <source>
        <dbReference type="Pfam" id="PF04542"/>
    </source>
</evidence>
<comment type="similarity">
    <text evidence="1">Belongs to the sigma-70 factor family. ECF subfamily.</text>
</comment>
<dbReference type="EMBL" id="AMZN01000115">
    <property type="protein sequence ID" value="ELR68425.1"/>
    <property type="molecule type" value="Genomic_DNA"/>
</dbReference>
<dbReference type="InterPro" id="IPR014284">
    <property type="entry name" value="RNA_pol_sigma-70_dom"/>
</dbReference>
<dbReference type="PANTHER" id="PTHR43133">
    <property type="entry name" value="RNA POLYMERASE ECF-TYPE SIGMA FACTO"/>
    <property type="match status" value="1"/>
</dbReference>
<feature type="coiled-coil region" evidence="6">
    <location>
        <begin position="83"/>
        <end position="137"/>
    </location>
</feature>
<keyword evidence="10" id="KW-1185">Reference proteome</keyword>
<keyword evidence="6" id="KW-0175">Coiled coil</keyword>
<feature type="domain" description="RNA polymerase sigma factor 70 region 4 type 2" evidence="8">
    <location>
        <begin position="123"/>
        <end position="174"/>
    </location>
</feature>
<keyword evidence="5" id="KW-0804">Transcription</keyword>
<dbReference type="InterPro" id="IPR039425">
    <property type="entry name" value="RNA_pol_sigma-70-like"/>
</dbReference>
<sequence length="185" mass="21780">MESISDNALMHKVKNGDLDKLGLLFERYKKVLFGFFYNMNHNAEASEDLVQNVFMRILKYREGFKGDGDFKVWMFHIARNVNFDHYKKTKRQHAEEIEQWKDRLGDGLLNREEQIEKDEALKLLELAMQRLDDEKREVLTLSKIEGMKYKQIGDILNCSEGAVKVKVFRALQALKEEYSGLQTRV</sequence>
<keyword evidence="3" id="KW-0731">Sigma factor</keyword>
<keyword evidence="2" id="KW-0805">Transcription regulation</keyword>
<dbReference type="GO" id="GO:0016987">
    <property type="term" value="F:sigma factor activity"/>
    <property type="evidence" value="ECO:0007669"/>
    <property type="project" value="UniProtKB-KW"/>
</dbReference>
<dbReference type="GO" id="GO:0000428">
    <property type="term" value="C:DNA-directed RNA polymerase complex"/>
    <property type="evidence" value="ECO:0007669"/>
    <property type="project" value="UniProtKB-KW"/>
</dbReference>
<dbReference type="Gene3D" id="1.10.1740.10">
    <property type="match status" value="1"/>
</dbReference>
<evidence type="ECO:0000256" key="5">
    <source>
        <dbReference type="ARBA" id="ARBA00023163"/>
    </source>
</evidence>
<dbReference type="SUPFAM" id="SSF88946">
    <property type="entry name" value="Sigma2 domain of RNA polymerase sigma factors"/>
    <property type="match status" value="1"/>
</dbReference>
<evidence type="ECO:0000313" key="10">
    <source>
        <dbReference type="Proteomes" id="UP000011135"/>
    </source>
</evidence>
<dbReference type="GO" id="GO:0003677">
    <property type="term" value="F:DNA binding"/>
    <property type="evidence" value="ECO:0007669"/>
    <property type="project" value="UniProtKB-KW"/>
</dbReference>
<feature type="domain" description="RNA polymerase sigma-70 region 2" evidence="7">
    <location>
        <begin position="24"/>
        <end position="91"/>
    </location>
</feature>
<dbReference type="eggNOG" id="COG1595">
    <property type="taxonomic scope" value="Bacteria"/>
</dbReference>
<dbReference type="SUPFAM" id="SSF88659">
    <property type="entry name" value="Sigma3 and sigma4 domains of RNA polymerase sigma factors"/>
    <property type="match status" value="1"/>
</dbReference>
<evidence type="ECO:0000256" key="4">
    <source>
        <dbReference type="ARBA" id="ARBA00023125"/>
    </source>
</evidence>
<dbReference type="PANTHER" id="PTHR43133:SF8">
    <property type="entry name" value="RNA POLYMERASE SIGMA FACTOR HI_1459-RELATED"/>
    <property type="match status" value="1"/>
</dbReference>
<proteinExistence type="inferred from homology"/>
<accession>L8JHX9</accession>
<comment type="caution">
    <text evidence="9">The sequence shown here is derived from an EMBL/GenBank/DDBJ whole genome shotgun (WGS) entry which is preliminary data.</text>
</comment>
<dbReference type="Proteomes" id="UP000011135">
    <property type="component" value="Unassembled WGS sequence"/>
</dbReference>
<name>L8JHX9_9BACT</name>
<keyword evidence="9" id="KW-0240">DNA-directed RNA polymerase</keyword>
<dbReference type="InterPro" id="IPR013249">
    <property type="entry name" value="RNA_pol_sigma70_r4_t2"/>
</dbReference>
<evidence type="ECO:0000256" key="2">
    <source>
        <dbReference type="ARBA" id="ARBA00023015"/>
    </source>
</evidence>
<reference evidence="9 10" key="1">
    <citation type="submission" date="2012-12" db="EMBL/GenBank/DDBJ databases">
        <title>Genome assembly of Fulvivirga imtechensis AK7.</title>
        <authorList>
            <person name="Nupur N."/>
            <person name="Khatri I."/>
            <person name="Kumar R."/>
            <person name="Subramanian S."/>
            <person name="Pinnaka A."/>
        </authorList>
    </citation>
    <scope>NUCLEOTIDE SEQUENCE [LARGE SCALE GENOMIC DNA]</scope>
    <source>
        <strain evidence="9 10">AK7</strain>
    </source>
</reference>
<dbReference type="CDD" id="cd06171">
    <property type="entry name" value="Sigma70_r4"/>
    <property type="match status" value="1"/>
</dbReference>
<dbReference type="InterPro" id="IPR036388">
    <property type="entry name" value="WH-like_DNA-bd_sf"/>
</dbReference>
<dbReference type="Gene3D" id="1.10.10.10">
    <property type="entry name" value="Winged helix-like DNA-binding domain superfamily/Winged helix DNA-binding domain"/>
    <property type="match status" value="1"/>
</dbReference>
<dbReference type="GO" id="GO:0006352">
    <property type="term" value="P:DNA-templated transcription initiation"/>
    <property type="evidence" value="ECO:0007669"/>
    <property type="project" value="InterPro"/>
</dbReference>
<dbReference type="Pfam" id="PF04542">
    <property type="entry name" value="Sigma70_r2"/>
    <property type="match status" value="1"/>
</dbReference>
<evidence type="ECO:0000313" key="9">
    <source>
        <dbReference type="EMBL" id="ELR68425.1"/>
    </source>
</evidence>
<dbReference type="InterPro" id="IPR007627">
    <property type="entry name" value="RNA_pol_sigma70_r2"/>
</dbReference>
<organism evidence="9 10">
    <name type="scientific">Fulvivirga imtechensis AK7</name>
    <dbReference type="NCBI Taxonomy" id="1237149"/>
    <lineage>
        <taxon>Bacteria</taxon>
        <taxon>Pseudomonadati</taxon>
        <taxon>Bacteroidota</taxon>
        <taxon>Cytophagia</taxon>
        <taxon>Cytophagales</taxon>
        <taxon>Fulvivirgaceae</taxon>
        <taxon>Fulvivirga</taxon>
    </lineage>
</organism>
<evidence type="ECO:0000256" key="3">
    <source>
        <dbReference type="ARBA" id="ARBA00023082"/>
    </source>
</evidence>
<keyword evidence="4" id="KW-0238">DNA-binding</keyword>
<dbReference type="InterPro" id="IPR013325">
    <property type="entry name" value="RNA_pol_sigma_r2"/>
</dbReference>
<dbReference type="Pfam" id="PF08281">
    <property type="entry name" value="Sigma70_r4_2"/>
    <property type="match status" value="1"/>
</dbReference>